<organism evidence="8 9">
    <name type="scientific">Geoalkalibacter halelectricus</name>
    <dbReference type="NCBI Taxonomy" id="2847045"/>
    <lineage>
        <taxon>Bacteria</taxon>
        <taxon>Pseudomonadati</taxon>
        <taxon>Thermodesulfobacteriota</taxon>
        <taxon>Desulfuromonadia</taxon>
        <taxon>Desulfuromonadales</taxon>
        <taxon>Geoalkalibacteraceae</taxon>
        <taxon>Geoalkalibacter</taxon>
    </lineage>
</organism>
<evidence type="ECO:0000256" key="2">
    <source>
        <dbReference type="ARBA" id="ARBA00022692"/>
    </source>
</evidence>
<sequence>MNRGKIIAAAILAFLLLIVVVQNIEPVEMDLLVVNFEFSLAGLLFIALGLGFVLGALVVVLTRRKSPPKEKKTKEKKAKGTKPASPTPPATAQPQAPEAEAPPRNENP</sequence>
<keyword evidence="3 6" id="KW-1133">Transmembrane helix</keyword>
<evidence type="ECO:0000256" key="6">
    <source>
        <dbReference type="SAM" id="Phobius"/>
    </source>
</evidence>
<dbReference type="InterPro" id="IPR010445">
    <property type="entry name" value="LapA_dom"/>
</dbReference>
<evidence type="ECO:0000256" key="5">
    <source>
        <dbReference type="SAM" id="MobiDB-lite"/>
    </source>
</evidence>
<evidence type="ECO:0000313" key="8">
    <source>
        <dbReference type="EMBL" id="UWZ77939.1"/>
    </source>
</evidence>
<evidence type="ECO:0000256" key="3">
    <source>
        <dbReference type="ARBA" id="ARBA00022989"/>
    </source>
</evidence>
<name>A0ABY5ZHK7_9BACT</name>
<keyword evidence="1" id="KW-1003">Cell membrane</keyword>
<dbReference type="RefSeq" id="WP_260746287.1">
    <property type="nucleotide sequence ID" value="NZ_CP092109.1"/>
</dbReference>
<evidence type="ECO:0000256" key="1">
    <source>
        <dbReference type="ARBA" id="ARBA00022475"/>
    </source>
</evidence>
<accession>A0ABY5ZHK7</accession>
<keyword evidence="4 6" id="KW-0472">Membrane</keyword>
<proteinExistence type="predicted"/>
<dbReference type="Pfam" id="PF06305">
    <property type="entry name" value="LapA_dom"/>
    <property type="match status" value="1"/>
</dbReference>
<feature type="domain" description="Lipopolysaccharide assembly protein A" evidence="7">
    <location>
        <begin position="22"/>
        <end position="75"/>
    </location>
</feature>
<reference evidence="8" key="1">
    <citation type="journal article" date="2022" name="Environ. Microbiol.">
        <title>Geoalkalibacter halelectricus SAP #1 sp. nov. possessing extracellular electron transfer and mineral#reducing capabilities from a haloalkaline environment.</title>
        <authorList>
            <person name="Yadav S."/>
            <person name="Singh R."/>
            <person name="Sundharam S.S."/>
            <person name="Chaudhary S."/>
            <person name="Krishnamurthi S."/>
            <person name="Patil S.A."/>
        </authorList>
    </citation>
    <scope>NUCLEOTIDE SEQUENCE</scope>
    <source>
        <strain evidence="8">SAP-1</strain>
    </source>
</reference>
<keyword evidence="9" id="KW-1185">Reference proteome</keyword>
<evidence type="ECO:0000259" key="7">
    <source>
        <dbReference type="Pfam" id="PF06305"/>
    </source>
</evidence>
<dbReference type="Proteomes" id="UP001060414">
    <property type="component" value="Chromosome"/>
</dbReference>
<feature type="region of interest" description="Disordered" evidence="5">
    <location>
        <begin position="65"/>
        <end position="108"/>
    </location>
</feature>
<evidence type="ECO:0000313" key="9">
    <source>
        <dbReference type="Proteomes" id="UP001060414"/>
    </source>
</evidence>
<feature type="transmembrane region" description="Helical" evidence="6">
    <location>
        <begin position="39"/>
        <end position="62"/>
    </location>
</feature>
<evidence type="ECO:0000256" key="4">
    <source>
        <dbReference type="ARBA" id="ARBA00023136"/>
    </source>
</evidence>
<dbReference type="EMBL" id="CP092109">
    <property type="protein sequence ID" value="UWZ77939.1"/>
    <property type="molecule type" value="Genomic_DNA"/>
</dbReference>
<protein>
    <submittedName>
        <fullName evidence="8">LapA family protein</fullName>
    </submittedName>
</protein>
<gene>
    <name evidence="8" type="ORF">L9S41_09505</name>
</gene>
<keyword evidence="2 6" id="KW-0812">Transmembrane</keyword>